<dbReference type="PANTHER" id="PTHR11693:SF22">
    <property type="entry name" value="ATP SYNTHASE SUBUNIT GAMMA, MITOCHONDRIAL"/>
    <property type="match status" value="1"/>
</dbReference>
<proteinExistence type="inferred from homology"/>
<evidence type="ECO:0000256" key="4">
    <source>
        <dbReference type="ARBA" id="ARBA00022448"/>
    </source>
</evidence>
<dbReference type="PANTHER" id="PTHR11693">
    <property type="entry name" value="ATP SYNTHASE GAMMA CHAIN"/>
    <property type="match status" value="1"/>
</dbReference>
<dbReference type="InterPro" id="IPR035968">
    <property type="entry name" value="ATP_synth_F1_ATPase_gsu"/>
</dbReference>
<organism evidence="10 11">
    <name type="scientific">Ciceribacter naphthalenivorans</name>
    <dbReference type="NCBI Taxonomy" id="1118451"/>
    <lineage>
        <taxon>Bacteria</taxon>
        <taxon>Pseudomonadati</taxon>
        <taxon>Pseudomonadota</taxon>
        <taxon>Alphaproteobacteria</taxon>
        <taxon>Hyphomicrobiales</taxon>
        <taxon>Rhizobiaceae</taxon>
        <taxon>Ciceribacter</taxon>
    </lineage>
</organism>
<keyword evidence="8" id="KW-0139">CF(1)</keyword>
<evidence type="ECO:0000313" key="11">
    <source>
        <dbReference type="Proteomes" id="UP000321717"/>
    </source>
</evidence>
<comment type="caution">
    <text evidence="10">The sequence shown here is derived from an EMBL/GenBank/DDBJ whole genome shotgun (WGS) entry which is preliminary data.</text>
</comment>
<protein>
    <recommendedName>
        <fullName evidence="12">F-type H+-transporting ATPase subunit gamma</fullName>
    </recommendedName>
</protein>
<evidence type="ECO:0000256" key="9">
    <source>
        <dbReference type="ARBA" id="ARBA00023310"/>
    </source>
</evidence>
<evidence type="ECO:0000256" key="3">
    <source>
        <dbReference type="ARBA" id="ARBA00007681"/>
    </source>
</evidence>
<keyword evidence="5" id="KW-0375">Hydrogen ion transport</keyword>
<evidence type="ECO:0008006" key="12">
    <source>
        <dbReference type="Google" id="ProtNLM"/>
    </source>
</evidence>
<dbReference type="AlphaFoldDB" id="A0A512HL12"/>
<evidence type="ECO:0000256" key="5">
    <source>
        <dbReference type="ARBA" id="ARBA00022781"/>
    </source>
</evidence>
<evidence type="ECO:0000256" key="8">
    <source>
        <dbReference type="ARBA" id="ARBA00023196"/>
    </source>
</evidence>
<dbReference type="PRINTS" id="PR00126">
    <property type="entry name" value="ATPASEGAMMA"/>
</dbReference>
<comment type="subcellular location">
    <subcellularLocation>
        <location evidence="2">Membrane</location>
        <topology evidence="2">Peripheral membrane protein</topology>
    </subcellularLocation>
</comment>
<sequence length="290" mass="30670">MTERLSDIEARIGSVHQLSSVIGAMRGIAAARTLEASKHLDGVRAYASTTALAIGSALALVPDIQDQPSGGQTGGGGQVIVALCAEQGFAGSFSHRILEHVSGMMKAETGGATELLLIGDRGLLAAVEFEIVPDWSAPMIASTAQAAGLSNRIMDELYERIGRGGVQRVFLVHASPGAAVVANIVERQLVPFDFSRFASPAGNEPPLLNLAPQRLLASLVEEYVFAELCEAVVLSYAAENEARMRAMVSAQRNVAETLETLTASARRQRQEEITNEICELSAGILSRNAS</sequence>
<keyword evidence="9" id="KW-0066">ATP synthesis</keyword>
<comment type="function">
    <text evidence="1">Produces ATP from ADP in the presence of a proton gradient across the membrane. The gamma chain is believed to be important in regulating ATPase activity and the flow of protons through the CF(0) complex.</text>
</comment>
<comment type="similarity">
    <text evidence="3">Belongs to the ATPase gamma chain family.</text>
</comment>
<dbReference type="GO" id="GO:0046933">
    <property type="term" value="F:proton-transporting ATP synthase activity, rotational mechanism"/>
    <property type="evidence" value="ECO:0007669"/>
    <property type="project" value="InterPro"/>
</dbReference>
<evidence type="ECO:0000256" key="6">
    <source>
        <dbReference type="ARBA" id="ARBA00023065"/>
    </source>
</evidence>
<name>A0A512HL12_9HYPH</name>
<dbReference type="GO" id="GO:0045259">
    <property type="term" value="C:proton-transporting ATP synthase complex"/>
    <property type="evidence" value="ECO:0007669"/>
    <property type="project" value="UniProtKB-KW"/>
</dbReference>
<evidence type="ECO:0000256" key="2">
    <source>
        <dbReference type="ARBA" id="ARBA00004170"/>
    </source>
</evidence>
<dbReference type="InterPro" id="IPR000131">
    <property type="entry name" value="ATP_synth_F1_gsu"/>
</dbReference>
<keyword evidence="4" id="KW-0813">Transport</keyword>
<keyword evidence="6" id="KW-0406">Ion transport</keyword>
<dbReference type="Gene3D" id="1.10.287.80">
    <property type="entry name" value="ATP synthase, gamma subunit, helix hairpin domain"/>
    <property type="match status" value="1"/>
</dbReference>
<dbReference type="Gene3D" id="3.40.1380.10">
    <property type="match status" value="1"/>
</dbReference>
<reference evidence="10 11" key="1">
    <citation type="submission" date="2019-07" db="EMBL/GenBank/DDBJ databases">
        <title>Whole genome shotgun sequence of Rhizobium naphthalenivorans NBRC 107585.</title>
        <authorList>
            <person name="Hosoyama A."/>
            <person name="Uohara A."/>
            <person name="Ohji S."/>
            <person name="Ichikawa N."/>
        </authorList>
    </citation>
    <scope>NUCLEOTIDE SEQUENCE [LARGE SCALE GENOMIC DNA]</scope>
    <source>
        <strain evidence="10 11">NBRC 107585</strain>
    </source>
</reference>
<dbReference type="SUPFAM" id="SSF52943">
    <property type="entry name" value="ATP synthase (F1-ATPase), gamma subunit"/>
    <property type="match status" value="1"/>
</dbReference>
<dbReference type="Proteomes" id="UP000321717">
    <property type="component" value="Unassembled WGS sequence"/>
</dbReference>
<dbReference type="RefSeq" id="WP_147181087.1">
    <property type="nucleotide sequence ID" value="NZ_BJZP01000016.1"/>
</dbReference>
<evidence type="ECO:0000313" key="10">
    <source>
        <dbReference type="EMBL" id="GEO86133.1"/>
    </source>
</evidence>
<dbReference type="EMBL" id="BJZP01000016">
    <property type="protein sequence ID" value="GEO86133.1"/>
    <property type="molecule type" value="Genomic_DNA"/>
</dbReference>
<accession>A0A512HL12</accession>
<gene>
    <name evidence="10" type="primary">atpG_2</name>
    <name evidence="10" type="ORF">RNA01_30650</name>
</gene>
<keyword evidence="7" id="KW-0472">Membrane</keyword>
<keyword evidence="11" id="KW-1185">Reference proteome</keyword>
<evidence type="ECO:0000256" key="1">
    <source>
        <dbReference type="ARBA" id="ARBA00003456"/>
    </source>
</evidence>
<dbReference type="Pfam" id="PF00231">
    <property type="entry name" value="ATP-synt"/>
    <property type="match status" value="1"/>
</dbReference>
<dbReference type="OrthoDB" id="6169121at2"/>
<dbReference type="CDD" id="cd12151">
    <property type="entry name" value="F1-ATPase_gamma"/>
    <property type="match status" value="1"/>
</dbReference>
<evidence type="ECO:0000256" key="7">
    <source>
        <dbReference type="ARBA" id="ARBA00023136"/>
    </source>
</evidence>